<dbReference type="AlphaFoldDB" id="A0A7S4CAY8"/>
<name>A0A7S4CAY8_9EUGL</name>
<dbReference type="EMBL" id="HBJA01010039">
    <property type="protein sequence ID" value="CAE0792021.1"/>
    <property type="molecule type" value="Transcribed_RNA"/>
</dbReference>
<gene>
    <name evidence="1" type="ORF">EGYM00163_LOCUS3137</name>
</gene>
<evidence type="ECO:0000313" key="1">
    <source>
        <dbReference type="EMBL" id="CAE0792021.1"/>
    </source>
</evidence>
<accession>A0A7S4CAY8</accession>
<organism evidence="1">
    <name type="scientific">Eutreptiella gymnastica</name>
    <dbReference type="NCBI Taxonomy" id="73025"/>
    <lineage>
        <taxon>Eukaryota</taxon>
        <taxon>Discoba</taxon>
        <taxon>Euglenozoa</taxon>
        <taxon>Euglenida</taxon>
        <taxon>Spirocuta</taxon>
        <taxon>Euglenophyceae</taxon>
        <taxon>Eutreptiales</taxon>
        <taxon>Eutreptiaceae</taxon>
        <taxon>Eutreptiella</taxon>
    </lineage>
</organism>
<reference evidence="1" key="1">
    <citation type="submission" date="2021-01" db="EMBL/GenBank/DDBJ databases">
        <authorList>
            <person name="Corre E."/>
            <person name="Pelletier E."/>
            <person name="Niang G."/>
            <person name="Scheremetjew M."/>
            <person name="Finn R."/>
            <person name="Kale V."/>
            <person name="Holt S."/>
            <person name="Cochrane G."/>
            <person name="Meng A."/>
            <person name="Brown T."/>
            <person name="Cohen L."/>
        </authorList>
    </citation>
    <scope>NUCLEOTIDE SEQUENCE</scope>
    <source>
        <strain evidence="1">CCMP1594</strain>
    </source>
</reference>
<sequence length="105" mass="11867">MARRNCQREQSGDCTLKMDHEKLFCNAHEIPGSVLLAQSRETKPHMTKRVLHNDRPQSSIGSRVLIRAELQGDHRIDHIRESTHGSVALIDADRQENAATEKSNS</sequence>
<proteinExistence type="predicted"/>
<protein>
    <submittedName>
        <fullName evidence="1">Uncharacterized protein</fullName>
    </submittedName>
</protein>